<evidence type="ECO:0000313" key="1">
    <source>
        <dbReference type="EMBL" id="RAP40140.1"/>
    </source>
</evidence>
<reference evidence="1 2" key="1">
    <citation type="submission" date="2017-01" db="EMBL/GenBank/DDBJ databases">
        <title>Genome sequence of Rhodovulum viride JA756.</title>
        <authorList>
            <person name="Lakshmi K.V."/>
            <person name="Tushar L.D."/>
            <person name="Sasikala C."/>
            <person name="Venkataramana C."/>
        </authorList>
    </citation>
    <scope>NUCLEOTIDE SEQUENCE [LARGE SCALE GENOMIC DNA]</scope>
    <source>
        <strain evidence="1 2">JA756</strain>
    </source>
</reference>
<name>A0ABX9DCT9_9RHOB</name>
<evidence type="ECO:0008006" key="3">
    <source>
        <dbReference type="Google" id="ProtNLM"/>
    </source>
</evidence>
<comment type="caution">
    <text evidence="1">The sequence shown here is derived from an EMBL/GenBank/DDBJ whole genome shotgun (WGS) entry which is preliminary data.</text>
</comment>
<keyword evidence="2" id="KW-1185">Reference proteome</keyword>
<proteinExistence type="predicted"/>
<dbReference type="EMBL" id="MUAV01000023">
    <property type="protein sequence ID" value="RAP40140.1"/>
    <property type="molecule type" value="Genomic_DNA"/>
</dbReference>
<protein>
    <recommendedName>
        <fullName evidence="3">DDE family transposase</fullName>
    </recommendedName>
</protein>
<organism evidence="1 2">
    <name type="scientific">Rhodovulum viride</name>
    <dbReference type="NCBI Taxonomy" id="1231134"/>
    <lineage>
        <taxon>Bacteria</taxon>
        <taxon>Pseudomonadati</taxon>
        <taxon>Pseudomonadota</taxon>
        <taxon>Alphaproteobacteria</taxon>
        <taxon>Rhodobacterales</taxon>
        <taxon>Paracoccaceae</taxon>
        <taxon>Rhodovulum</taxon>
    </lineage>
</organism>
<accession>A0ABX9DCT9</accession>
<evidence type="ECO:0000313" key="2">
    <source>
        <dbReference type="Proteomes" id="UP000248659"/>
    </source>
</evidence>
<sequence>MLVLCCAGQAEAKAFFDALDQFDLTKRDYGGYDRIWSAFRRQLGLDDIPRKVRFIGPVPIRTCGSP</sequence>
<dbReference type="Proteomes" id="UP000248659">
    <property type="component" value="Unassembled WGS sequence"/>
</dbReference>
<gene>
    <name evidence="1" type="ORF">BYZ73_16500</name>
</gene>